<gene>
    <name evidence="1" type="ORF">RF11_12078</name>
</gene>
<dbReference type="Proteomes" id="UP000031668">
    <property type="component" value="Unassembled WGS sequence"/>
</dbReference>
<dbReference type="AlphaFoldDB" id="A0A0C2MAD0"/>
<organism evidence="1 2">
    <name type="scientific">Thelohanellus kitauei</name>
    <name type="common">Myxosporean</name>
    <dbReference type="NCBI Taxonomy" id="669202"/>
    <lineage>
        <taxon>Eukaryota</taxon>
        <taxon>Metazoa</taxon>
        <taxon>Cnidaria</taxon>
        <taxon>Myxozoa</taxon>
        <taxon>Myxosporea</taxon>
        <taxon>Bivalvulida</taxon>
        <taxon>Platysporina</taxon>
        <taxon>Myxobolidae</taxon>
        <taxon>Thelohanellus</taxon>
    </lineage>
</organism>
<evidence type="ECO:0000313" key="2">
    <source>
        <dbReference type="Proteomes" id="UP000031668"/>
    </source>
</evidence>
<dbReference type="EMBL" id="JWZT01004504">
    <property type="protein sequence ID" value="KII63955.1"/>
    <property type="molecule type" value="Genomic_DNA"/>
</dbReference>
<accession>A0A0C2MAD0</accession>
<proteinExistence type="predicted"/>
<sequence>MKKRTICENGVSDTKTLDQLNTIEMASPLDDGSSGAPNAKLRMVGFRVLGTPLYSLEMLWRPSMSLLPLRHRSTATESLDRLGSRLGDKILNHAGSNYDQRLAKFYRKESPKQKNTHPGDISQYENTYIFESDAKFQLVSVPRRNESFPQYPETPYALERALRTRGPHASCN</sequence>
<comment type="caution">
    <text evidence="1">The sequence shown here is derived from an EMBL/GenBank/DDBJ whole genome shotgun (WGS) entry which is preliminary data.</text>
</comment>
<reference evidence="1 2" key="1">
    <citation type="journal article" date="2014" name="Genome Biol. Evol.">
        <title>The genome of the myxosporean Thelohanellus kitauei shows adaptations to nutrient acquisition within its fish host.</title>
        <authorList>
            <person name="Yang Y."/>
            <person name="Xiong J."/>
            <person name="Zhou Z."/>
            <person name="Huo F."/>
            <person name="Miao W."/>
            <person name="Ran C."/>
            <person name="Liu Y."/>
            <person name="Zhang J."/>
            <person name="Feng J."/>
            <person name="Wang M."/>
            <person name="Wang M."/>
            <person name="Wang L."/>
            <person name="Yao B."/>
        </authorList>
    </citation>
    <scope>NUCLEOTIDE SEQUENCE [LARGE SCALE GENOMIC DNA]</scope>
    <source>
        <strain evidence="1">Wuqing</strain>
    </source>
</reference>
<protein>
    <submittedName>
        <fullName evidence="1">Uncharacterized protein</fullName>
    </submittedName>
</protein>
<evidence type="ECO:0000313" key="1">
    <source>
        <dbReference type="EMBL" id="KII63955.1"/>
    </source>
</evidence>
<keyword evidence="2" id="KW-1185">Reference proteome</keyword>
<name>A0A0C2MAD0_THEKT</name>